<dbReference type="GO" id="GO:0055105">
    <property type="term" value="F:ubiquitin-protein transferase inhibitor activity"/>
    <property type="evidence" value="ECO:0007669"/>
    <property type="project" value="TreeGrafter"/>
</dbReference>
<dbReference type="Pfam" id="PF08568">
    <property type="entry name" value="Kinetochor_Ybp2"/>
    <property type="match status" value="1"/>
</dbReference>
<dbReference type="InParanoid" id="A0A7N2KTW6"/>
<sequence length="668" mass="74280">MSEESADDHRPSSPLVLRVRQILNSCSKLIEGGDSLQSENSVSELVNFLETISDAALSDPDNVDAQNNALEVLLEIHGYLCSPSSDQEVIDALSLVLPKTVAKFACVSDRCLEIADSVIDRFIAMCNPRDMLSILCEALSKTIKASAYVAPLLSGLSKESFQLEVRGIDMCGRDAGFHILNSVLVQCGSVLKICVTVYERCESYIFCLQWAEKVVGPYSFWFSVFLSIQRRHFEQVKVAVPVIVSVLKVISSEPEDGDTEIDGLFDRAVGIANSIHEVCTKLEGIVNEKLHALLGLYVLQIMALVSVSMFYKRSSCHQLVSRLSCFYPYCSISYFGLITGSDVDKMTNIVTGEDEDDYMSCLSYVKHGASLSVIWGNILDGVAQAANEDLTAVKDELRSNQTERWQAVGMLKHIYSFVNLPWELKKHAIDFLLCITDENISQKCDEHIDFSSYMPSLFAALQAIKMVIMYAPDTVLRKLSFDAFKRVLADIPISQRFDILKALITNSDSSSMIAILIDLVKGEMYMENRKRISTGNNEAQQTGNKECPNPFCWNASVLELVEFVLRPPQGGPPSLPEHGDAVLSALNLYRFVLITESTGKTNYTGVLSKENLQKAYNEWLLPLRTLVTGIMAKNGNDCDQLAFDAVCTLNPVELVLYRCIELVEEKLK</sequence>
<organism evidence="1 2">
    <name type="scientific">Quercus lobata</name>
    <name type="common">Valley oak</name>
    <dbReference type="NCBI Taxonomy" id="97700"/>
    <lineage>
        <taxon>Eukaryota</taxon>
        <taxon>Viridiplantae</taxon>
        <taxon>Streptophyta</taxon>
        <taxon>Embryophyta</taxon>
        <taxon>Tracheophyta</taxon>
        <taxon>Spermatophyta</taxon>
        <taxon>Magnoliopsida</taxon>
        <taxon>eudicotyledons</taxon>
        <taxon>Gunneridae</taxon>
        <taxon>Pentapetalae</taxon>
        <taxon>rosids</taxon>
        <taxon>fabids</taxon>
        <taxon>Fagales</taxon>
        <taxon>Fagaceae</taxon>
        <taxon>Quercus</taxon>
    </lineage>
</organism>
<evidence type="ECO:0000313" key="2">
    <source>
        <dbReference type="Proteomes" id="UP000594261"/>
    </source>
</evidence>
<evidence type="ECO:0008006" key="3">
    <source>
        <dbReference type="Google" id="ProtNLM"/>
    </source>
</evidence>
<dbReference type="InterPro" id="IPR013877">
    <property type="entry name" value="YAP-bd/ALF4/Glomulin"/>
</dbReference>
<dbReference type="Gramene" id="QL02p020121:mrna">
    <property type="protein sequence ID" value="QL02p020121:mrna"/>
    <property type="gene ID" value="QL02p020121"/>
</dbReference>
<dbReference type="PANTHER" id="PTHR15430:SF1">
    <property type="entry name" value="GLOMULIN"/>
    <property type="match status" value="1"/>
</dbReference>
<dbReference type="AlphaFoldDB" id="A0A7N2KTW6"/>
<dbReference type="GO" id="GO:0005737">
    <property type="term" value="C:cytoplasm"/>
    <property type="evidence" value="ECO:0007669"/>
    <property type="project" value="EnsemblPlants"/>
</dbReference>
<reference evidence="2" key="1">
    <citation type="journal article" date="2016" name="G3 (Bethesda)">
        <title>First Draft Assembly and Annotation of the Genome of a California Endemic Oak Quercus lobata Nee (Fagaceae).</title>
        <authorList>
            <person name="Sork V.L."/>
            <person name="Fitz-Gibbon S.T."/>
            <person name="Puiu D."/>
            <person name="Crepeau M."/>
            <person name="Gugger P.F."/>
            <person name="Sherman R."/>
            <person name="Stevens K."/>
            <person name="Langley C.H."/>
            <person name="Pellegrini M."/>
            <person name="Salzberg S.L."/>
        </authorList>
    </citation>
    <scope>NUCLEOTIDE SEQUENCE [LARGE SCALE GENOMIC DNA]</scope>
    <source>
        <strain evidence="2">cv. SW786</strain>
    </source>
</reference>
<dbReference type="OMA" id="YPWVIKS"/>
<dbReference type="GO" id="GO:0005634">
    <property type="term" value="C:nucleus"/>
    <property type="evidence" value="ECO:0007669"/>
    <property type="project" value="EnsemblPlants"/>
</dbReference>
<dbReference type="FunCoup" id="A0A7N2KTW6">
    <property type="interactions" value="1798"/>
</dbReference>
<dbReference type="Proteomes" id="UP000594261">
    <property type="component" value="Chromosome 2"/>
</dbReference>
<protein>
    <recommendedName>
        <fullName evidence="3">Aberrant root formation protein 4</fullName>
    </recommendedName>
</protein>
<proteinExistence type="predicted"/>
<dbReference type="InterPro" id="IPR019516">
    <property type="entry name" value="Glomulin/ALF4"/>
</dbReference>
<name>A0A7N2KTW6_QUELO</name>
<dbReference type="GO" id="GO:1990110">
    <property type="term" value="P:callus formation"/>
    <property type="evidence" value="ECO:0007669"/>
    <property type="project" value="EnsemblPlants"/>
</dbReference>
<dbReference type="EnsemblPlants" id="QL02p020121:mrna">
    <property type="protein sequence ID" value="QL02p020121:mrna"/>
    <property type="gene ID" value="QL02p020121"/>
</dbReference>
<accession>A0A7N2KTW6</accession>
<keyword evidence="2" id="KW-1185">Reference proteome</keyword>
<reference evidence="1" key="2">
    <citation type="submission" date="2021-01" db="UniProtKB">
        <authorList>
            <consortium name="EnsemblPlants"/>
        </authorList>
    </citation>
    <scope>IDENTIFICATION</scope>
</reference>
<dbReference type="PANTHER" id="PTHR15430">
    <property type="entry name" value="GLOMULIN"/>
    <property type="match status" value="1"/>
</dbReference>
<evidence type="ECO:0000313" key="1">
    <source>
        <dbReference type="EnsemblPlants" id="QL02p020121:mrna"/>
    </source>
</evidence>